<organism evidence="3">
    <name type="scientific">uncultured Caudovirales phage</name>
    <dbReference type="NCBI Taxonomy" id="2100421"/>
    <lineage>
        <taxon>Viruses</taxon>
        <taxon>Duplodnaviria</taxon>
        <taxon>Heunggongvirae</taxon>
        <taxon>Uroviricota</taxon>
        <taxon>Caudoviricetes</taxon>
        <taxon>Peduoviridae</taxon>
        <taxon>Maltschvirus</taxon>
        <taxon>Maltschvirus maltsch</taxon>
    </lineage>
</organism>
<proteinExistence type="predicted"/>
<evidence type="ECO:0000256" key="2">
    <source>
        <dbReference type="SAM" id="MobiDB-lite"/>
    </source>
</evidence>
<accession>A0A6J5S6Z1</accession>
<feature type="compositionally biased region" description="Polar residues" evidence="2">
    <location>
        <begin position="664"/>
        <end position="684"/>
    </location>
</feature>
<evidence type="ECO:0000256" key="1">
    <source>
        <dbReference type="SAM" id="Coils"/>
    </source>
</evidence>
<feature type="coiled-coil region" evidence="1">
    <location>
        <begin position="16"/>
        <end position="137"/>
    </location>
</feature>
<reference evidence="3" key="1">
    <citation type="submission" date="2020-05" db="EMBL/GenBank/DDBJ databases">
        <authorList>
            <person name="Chiriac C."/>
            <person name="Salcher M."/>
            <person name="Ghai R."/>
            <person name="Kavagutti S V."/>
        </authorList>
    </citation>
    <scope>NUCLEOTIDE SEQUENCE</scope>
</reference>
<evidence type="ECO:0000313" key="3">
    <source>
        <dbReference type="EMBL" id="CAB4204324.1"/>
    </source>
</evidence>
<dbReference type="EMBL" id="LR797338">
    <property type="protein sequence ID" value="CAB4204324.1"/>
    <property type="molecule type" value="Genomic_DNA"/>
</dbReference>
<sequence>MADNTSIAFGLKVDGVEQSIKSVKDLKSAITALQNEAESSDIGSEQYKNAIEQLELLNEQLKSVSQTEKQAAKSAEDLAKAEKEATKETQDLRKQFEVLEDELFLLAGQGKQNTKQFKDLTVEAAKLNKKIDEVNSSLGGNETERAAMGFSKLKDGLMNLDFKSVKEGLTGIKTALAATGVMLIVMAVSYLVANFDELSKGSGLLAKALQFVGAIIKQVTDGIMWLTDNLGLTNSALDAMGDATVENANKSKEALAGQTAEYDRQIAAAKAAGKSTIDLEIAKQAAIIETNKALIEQTIAYVKQGGTLDEEKKKLLSEQLNTIKGAVATQNLIVTTAEKEKNDKLKTLSDENKAANLEAIKAIEDAKIAAIKDEELRAFAKEVLDNERRIKDIAASKASNDLKNQQLEANEVLFQDNLTKINEDGAAKRKAIDDKAAADKATADAKALADRKIVVDAENAEKMAVAQLAILKDQTDQAALIEQLRVKREIALQDATLTATQKLIIDQQYENDVDAIKAAGLAKRKADEGAAVNGSLQLATQSLAATQQLTDLFFDYKKKGLQKGSKEEIKAAENQFKVNKALQIANAVVSGIQGVMAAYSSGSAIPIIGAVAGPAFAILAGISAAANIAKIASAKFNPGTTSAPSSVGDTGGAAPNIPAPPTISTPENNTNKTTSFDETGKNLNAPTTVTPTIKVTATVGVDEISAKKDRVDVLENQSTFK</sequence>
<protein>
    <submittedName>
        <fullName evidence="3">Uncharacterized protein</fullName>
    </submittedName>
</protein>
<name>A0A6J5S6Z1_9CAUD</name>
<keyword evidence="1" id="KW-0175">Coiled coil</keyword>
<gene>
    <name evidence="3" type="ORF">UFOVP1393_49</name>
</gene>
<feature type="region of interest" description="Disordered" evidence="2">
    <location>
        <begin position="639"/>
        <end position="687"/>
    </location>
</feature>
<feature type="coiled-coil region" evidence="1">
    <location>
        <begin position="338"/>
        <end position="365"/>
    </location>
</feature>
<feature type="compositionally biased region" description="Polar residues" evidence="2">
    <location>
        <begin position="639"/>
        <end position="648"/>
    </location>
</feature>